<evidence type="ECO:0000256" key="5">
    <source>
        <dbReference type="ARBA" id="ARBA00023015"/>
    </source>
</evidence>
<dbReference type="Gene3D" id="1.10.8.60">
    <property type="match status" value="1"/>
</dbReference>
<dbReference type="InterPro" id="IPR011006">
    <property type="entry name" value="CheY-like_superfamily"/>
</dbReference>
<dbReference type="InterPro" id="IPR002078">
    <property type="entry name" value="Sigma_54_int"/>
</dbReference>
<dbReference type="Pfam" id="PF02954">
    <property type="entry name" value="HTH_8"/>
    <property type="match status" value="1"/>
</dbReference>
<dbReference type="InterPro" id="IPR025943">
    <property type="entry name" value="Sigma_54_int_dom_ATP-bd_2"/>
</dbReference>
<protein>
    <submittedName>
        <fullName evidence="11">Sigma-54-dependent Fis family transcriptional regulator</fullName>
    </submittedName>
</protein>
<evidence type="ECO:0000259" key="9">
    <source>
        <dbReference type="PROSITE" id="PS50045"/>
    </source>
</evidence>
<evidence type="ECO:0000313" key="12">
    <source>
        <dbReference type="Proteomes" id="UP000605201"/>
    </source>
</evidence>
<dbReference type="PROSITE" id="PS00676">
    <property type="entry name" value="SIGMA54_INTERACT_2"/>
    <property type="match status" value="1"/>
</dbReference>
<dbReference type="InterPro" id="IPR058031">
    <property type="entry name" value="AAA_lid_NorR"/>
</dbReference>
<dbReference type="InterPro" id="IPR025662">
    <property type="entry name" value="Sigma_54_int_dom_ATP-bd_1"/>
</dbReference>
<comment type="caution">
    <text evidence="11">The sequence shown here is derived from an EMBL/GenBank/DDBJ whole genome shotgun (WGS) entry which is preliminary data.</text>
</comment>
<dbReference type="SMART" id="SM00448">
    <property type="entry name" value="REC"/>
    <property type="match status" value="1"/>
</dbReference>
<dbReference type="PROSITE" id="PS50110">
    <property type="entry name" value="RESPONSE_REGULATORY"/>
    <property type="match status" value="1"/>
</dbReference>
<dbReference type="EMBL" id="JACNIG010000467">
    <property type="protein sequence ID" value="MBC8434605.1"/>
    <property type="molecule type" value="Genomic_DNA"/>
</dbReference>
<evidence type="ECO:0000256" key="2">
    <source>
        <dbReference type="ARBA" id="ARBA00022741"/>
    </source>
</evidence>
<dbReference type="CDD" id="cd00009">
    <property type="entry name" value="AAA"/>
    <property type="match status" value="1"/>
</dbReference>
<dbReference type="Gene3D" id="1.10.10.60">
    <property type="entry name" value="Homeodomain-like"/>
    <property type="match status" value="1"/>
</dbReference>
<dbReference type="InterPro" id="IPR002197">
    <property type="entry name" value="HTH_Fis"/>
</dbReference>
<dbReference type="SUPFAM" id="SSF52172">
    <property type="entry name" value="CheY-like"/>
    <property type="match status" value="1"/>
</dbReference>
<dbReference type="AlphaFoldDB" id="A0A8J6P3Q9"/>
<dbReference type="PANTHER" id="PTHR32071">
    <property type="entry name" value="TRANSCRIPTIONAL REGULATORY PROTEIN"/>
    <property type="match status" value="1"/>
</dbReference>
<keyword evidence="7" id="KW-0804">Transcription</keyword>
<evidence type="ECO:0000313" key="11">
    <source>
        <dbReference type="EMBL" id="MBC8434605.1"/>
    </source>
</evidence>
<dbReference type="Gene3D" id="3.40.50.2300">
    <property type="match status" value="1"/>
</dbReference>
<keyword evidence="6" id="KW-0238">DNA-binding</keyword>
<feature type="domain" description="Sigma-54 factor interaction" evidence="9">
    <location>
        <begin position="146"/>
        <end position="375"/>
    </location>
</feature>
<dbReference type="InterPro" id="IPR009057">
    <property type="entry name" value="Homeodomain-like_sf"/>
</dbReference>
<name>A0A8J6P3Q9_9BACT</name>
<dbReference type="FunFam" id="3.40.50.300:FF:000006">
    <property type="entry name" value="DNA-binding transcriptional regulator NtrC"/>
    <property type="match status" value="1"/>
</dbReference>
<keyword evidence="3" id="KW-0067">ATP-binding</keyword>
<proteinExistence type="predicted"/>
<dbReference type="GO" id="GO:0043565">
    <property type="term" value="F:sequence-specific DNA binding"/>
    <property type="evidence" value="ECO:0007669"/>
    <property type="project" value="InterPro"/>
</dbReference>
<dbReference type="PROSITE" id="PS50045">
    <property type="entry name" value="SIGMA54_INTERACT_4"/>
    <property type="match status" value="1"/>
</dbReference>
<dbReference type="SMART" id="SM00382">
    <property type="entry name" value="AAA"/>
    <property type="match status" value="1"/>
</dbReference>
<keyword evidence="5" id="KW-0805">Transcription regulation</keyword>
<dbReference type="PROSITE" id="PS00675">
    <property type="entry name" value="SIGMA54_INTERACT_1"/>
    <property type="match status" value="1"/>
</dbReference>
<dbReference type="InterPro" id="IPR027417">
    <property type="entry name" value="P-loop_NTPase"/>
</dbReference>
<sequence length="468" mass="52889">MTDNTPHILVVDDELSMRELLEIMLAGEGYKVACAETGRQAVSMIKKEDFDLLLCDIRLGDITGLDVLRASKKRNQNTVVIMISAYATTETAVEAMNEGAYDYVPKPFDNEELKMTIAKALQMRTLEHEKELLDDELKKTLHFGTIVGNSPTMMNVYKMINQVAETRTNILITGESGTGKELIARAIHEQSDRRDKPFMVINCGGIPETLMESELFGHKKGAFTGATQDKKGLFEIADKGTVLLDEIGEISPPVQVKLLRAVQERVFRAVGGNKDIVVDIRLISATNKELDQEIIAGRFREDLFYRLNVIEIKLPALRERKSDLRLLAQHFLEKYAREMGKEITKISSYAIDLLNKYDFPGNIRELENLMERSVALSSTNIILPDSLALSFHKQRWIEGIEDQRFDLEEVQNGVSLDAILQEIERAYLTKALECSDGKKQQAADLLGLTFRTFRHRLSKFGIEKSIES</sequence>
<accession>A0A8J6P3Q9</accession>
<reference evidence="11 12" key="1">
    <citation type="submission" date="2020-08" db="EMBL/GenBank/DDBJ databases">
        <title>Bridging the membrane lipid divide: bacteria of the FCB group superphylum have the potential to synthesize archaeal ether lipids.</title>
        <authorList>
            <person name="Villanueva L."/>
            <person name="Von Meijenfeldt F.A.B."/>
            <person name="Westbye A.B."/>
            <person name="Yadav S."/>
            <person name="Hopmans E.C."/>
            <person name="Dutilh B.E."/>
            <person name="Sinninghe Damste J.S."/>
        </authorList>
    </citation>
    <scope>NUCLEOTIDE SEQUENCE [LARGE SCALE GENOMIC DNA]</scope>
    <source>
        <strain evidence="11">NIOZ-UU17</strain>
    </source>
</reference>
<dbReference type="SUPFAM" id="SSF52540">
    <property type="entry name" value="P-loop containing nucleoside triphosphate hydrolases"/>
    <property type="match status" value="1"/>
</dbReference>
<dbReference type="GO" id="GO:0000160">
    <property type="term" value="P:phosphorelay signal transduction system"/>
    <property type="evidence" value="ECO:0007669"/>
    <property type="project" value="UniProtKB-KW"/>
</dbReference>
<evidence type="ECO:0000256" key="1">
    <source>
        <dbReference type="ARBA" id="ARBA00022553"/>
    </source>
</evidence>
<gene>
    <name evidence="11" type="ORF">H8D96_22075</name>
</gene>
<evidence type="ECO:0000259" key="10">
    <source>
        <dbReference type="PROSITE" id="PS50110"/>
    </source>
</evidence>
<dbReference type="Gene3D" id="3.40.50.300">
    <property type="entry name" value="P-loop containing nucleotide triphosphate hydrolases"/>
    <property type="match status" value="1"/>
</dbReference>
<feature type="modified residue" description="4-aspartylphosphate" evidence="8">
    <location>
        <position position="56"/>
    </location>
</feature>
<keyword evidence="2" id="KW-0547">Nucleotide-binding</keyword>
<dbReference type="GO" id="GO:0006355">
    <property type="term" value="P:regulation of DNA-templated transcription"/>
    <property type="evidence" value="ECO:0007669"/>
    <property type="project" value="InterPro"/>
</dbReference>
<dbReference type="InterPro" id="IPR001789">
    <property type="entry name" value="Sig_transdc_resp-reg_receiver"/>
</dbReference>
<evidence type="ECO:0000256" key="7">
    <source>
        <dbReference type="ARBA" id="ARBA00023163"/>
    </source>
</evidence>
<evidence type="ECO:0000256" key="6">
    <source>
        <dbReference type="ARBA" id="ARBA00023125"/>
    </source>
</evidence>
<dbReference type="FunFam" id="3.40.50.2300:FF:000018">
    <property type="entry name" value="DNA-binding transcriptional regulator NtrC"/>
    <property type="match status" value="1"/>
</dbReference>
<organism evidence="11 12">
    <name type="scientific">Candidatus Desulfatibia vada</name>
    <dbReference type="NCBI Taxonomy" id="2841696"/>
    <lineage>
        <taxon>Bacteria</taxon>
        <taxon>Pseudomonadati</taxon>
        <taxon>Thermodesulfobacteriota</taxon>
        <taxon>Desulfobacteria</taxon>
        <taxon>Desulfobacterales</taxon>
        <taxon>Desulfobacterales incertae sedis</taxon>
        <taxon>Candidatus Desulfatibia</taxon>
    </lineage>
</organism>
<evidence type="ECO:0000256" key="3">
    <source>
        <dbReference type="ARBA" id="ARBA00022840"/>
    </source>
</evidence>
<dbReference type="PRINTS" id="PR01590">
    <property type="entry name" value="HTHFIS"/>
</dbReference>
<dbReference type="InterPro" id="IPR025944">
    <property type="entry name" value="Sigma_54_int_dom_CS"/>
</dbReference>
<dbReference type="Pfam" id="PF00158">
    <property type="entry name" value="Sigma54_activat"/>
    <property type="match status" value="1"/>
</dbReference>
<dbReference type="GO" id="GO:0005524">
    <property type="term" value="F:ATP binding"/>
    <property type="evidence" value="ECO:0007669"/>
    <property type="project" value="UniProtKB-KW"/>
</dbReference>
<dbReference type="SUPFAM" id="SSF46689">
    <property type="entry name" value="Homeodomain-like"/>
    <property type="match status" value="1"/>
</dbReference>
<feature type="domain" description="Response regulatory" evidence="10">
    <location>
        <begin position="7"/>
        <end position="121"/>
    </location>
</feature>
<dbReference type="PROSITE" id="PS00688">
    <property type="entry name" value="SIGMA54_INTERACT_3"/>
    <property type="match status" value="1"/>
</dbReference>
<dbReference type="Proteomes" id="UP000605201">
    <property type="component" value="Unassembled WGS sequence"/>
</dbReference>
<dbReference type="Pfam" id="PF25601">
    <property type="entry name" value="AAA_lid_14"/>
    <property type="match status" value="1"/>
</dbReference>
<evidence type="ECO:0000256" key="8">
    <source>
        <dbReference type="PROSITE-ProRule" id="PRU00169"/>
    </source>
</evidence>
<evidence type="ECO:0000256" key="4">
    <source>
        <dbReference type="ARBA" id="ARBA00023012"/>
    </source>
</evidence>
<keyword evidence="4" id="KW-0902">Two-component regulatory system</keyword>
<dbReference type="PANTHER" id="PTHR32071:SF113">
    <property type="entry name" value="ALGINATE BIOSYNTHESIS TRANSCRIPTIONAL REGULATORY PROTEIN ALGB"/>
    <property type="match status" value="1"/>
</dbReference>
<dbReference type="InterPro" id="IPR003593">
    <property type="entry name" value="AAA+_ATPase"/>
</dbReference>
<keyword evidence="1 8" id="KW-0597">Phosphoprotein</keyword>
<dbReference type="Pfam" id="PF00072">
    <property type="entry name" value="Response_reg"/>
    <property type="match status" value="1"/>
</dbReference>